<keyword evidence="2" id="KW-1185">Reference proteome</keyword>
<dbReference type="Proteomes" id="UP001189429">
    <property type="component" value="Unassembled WGS sequence"/>
</dbReference>
<reference evidence="1" key="1">
    <citation type="submission" date="2023-10" db="EMBL/GenBank/DDBJ databases">
        <authorList>
            <person name="Chen Y."/>
            <person name="Shah S."/>
            <person name="Dougan E. K."/>
            <person name="Thang M."/>
            <person name="Chan C."/>
        </authorList>
    </citation>
    <scope>NUCLEOTIDE SEQUENCE [LARGE SCALE GENOMIC DNA]</scope>
</reference>
<dbReference type="EMBL" id="CAUYUJ010002880">
    <property type="protein sequence ID" value="CAK0802784.1"/>
    <property type="molecule type" value="Genomic_DNA"/>
</dbReference>
<gene>
    <name evidence="1" type="ORF">PCOR1329_LOCUS10168</name>
</gene>
<evidence type="ECO:0000313" key="1">
    <source>
        <dbReference type="EMBL" id="CAK0802784.1"/>
    </source>
</evidence>
<organism evidence="1 2">
    <name type="scientific">Prorocentrum cordatum</name>
    <dbReference type="NCBI Taxonomy" id="2364126"/>
    <lineage>
        <taxon>Eukaryota</taxon>
        <taxon>Sar</taxon>
        <taxon>Alveolata</taxon>
        <taxon>Dinophyceae</taxon>
        <taxon>Prorocentrales</taxon>
        <taxon>Prorocentraceae</taxon>
        <taxon>Prorocentrum</taxon>
    </lineage>
</organism>
<proteinExistence type="predicted"/>
<name>A0ABN9QAB0_9DINO</name>
<evidence type="ECO:0000313" key="2">
    <source>
        <dbReference type="Proteomes" id="UP001189429"/>
    </source>
</evidence>
<sequence>MAVTCSMIEAGFRALPHELEIGQHFDILSPMGFFLALLALLKVARGGGMLAAPVCSSWGYMTRGGTCRTHGFPHGDERVRAVADANVMVARVCLLCYVAAARGILFIVEQPVGSRLELHKWFQKLSRDLTLWRHTIHMHHFGGARYKPTWLYCNERLIEDLSKYSLRSFVDESPATPLVHTWYDKSGRRRIAGNSNLKKSQAYPTGFGRAVACLYKEHSHFLREKAAQTELRGLELHAGGAPPGAPDCCGVADCLHAYRRMTA</sequence>
<accession>A0ABN9QAB0</accession>
<protein>
    <submittedName>
        <fullName evidence="1">Uncharacterized protein</fullName>
    </submittedName>
</protein>
<comment type="caution">
    <text evidence="1">The sequence shown here is derived from an EMBL/GenBank/DDBJ whole genome shotgun (WGS) entry which is preliminary data.</text>
</comment>